<keyword evidence="1" id="KW-0732">Signal</keyword>
<organism evidence="2 3">
    <name type="scientific">Sulfitobacter noctilucicola</name>
    <dbReference type="NCBI Taxonomy" id="1342301"/>
    <lineage>
        <taxon>Bacteria</taxon>
        <taxon>Pseudomonadati</taxon>
        <taxon>Pseudomonadota</taxon>
        <taxon>Alphaproteobacteria</taxon>
        <taxon>Rhodobacterales</taxon>
        <taxon>Roseobacteraceae</taxon>
        <taxon>Sulfitobacter</taxon>
    </lineage>
</organism>
<keyword evidence="3" id="KW-1185">Reference proteome</keyword>
<name>A0A7W6M5K6_9RHOB</name>
<evidence type="ECO:0008006" key="4">
    <source>
        <dbReference type="Google" id="ProtNLM"/>
    </source>
</evidence>
<dbReference type="Pfam" id="PF11736">
    <property type="entry name" value="DUF3299"/>
    <property type="match status" value="1"/>
</dbReference>
<dbReference type="Gene3D" id="2.40.50.870">
    <property type="entry name" value="Protein of unknown function (DUF3299)"/>
    <property type="match status" value="1"/>
</dbReference>
<feature type="signal peptide" evidence="1">
    <location>
        <begin position="1"/>
        <end position="27"/>
    </location>
</feature>
<dbReference type="Proteomes" id="UP000565745">
    <property type="component" value="Unassembled WGS sequence"/>
</dbReference>
<proteinExistence type="predicted"/>
<evidence type="ECO:0000256" key="1">
    <source>
        <dbReference type="SAM" id="SignalP"/>
    </source>
</evidence>
<accession>A0A7W6M5K6</accession>
<protein>
    <recommendedName>
        <fullName evidence="4">DUF3299 domain-containing protein</fullName>
    </recommendedName>
</protein>
<reference evidence="2 3" key="1">
    <citation type="submission" date="2020-08" db="EMBL/GenBank/DDBJ databases">
        <title>Genomic Encyclopedia of Type Strains, Phase IV (KMG-IV): sequencing the most valuable type-strain genomes for metagenomic binning, comparative biology and taxonomic classification.</title>
        <authorList>
            <person name="Goeker M."/>
        </authorList>
    </citation>
    <scope>NUCLEOTIDE SEQUENCE [LARGE SCALE GENOMIC DNA]</scope>
    <source>
        <strain evidence="2 3">DSM 101015</strain>
    </source>
</reference>
<evidence type="ECO:0000313" key="2">
    <source>
        <dbReference type="EMBL" id="MBB4172796.1"/>
    </source>
</evidence>
<dbReference type="InterPro" id="IPR021727">
    <property type="entry name" value="DUF3299"/>
</dbReference>
<dbReference type="AlphaFoldDB" id="A0A7W6M5K6"/>
<evidence type="ECO:0000313" key="3">
    <source>
        <dbReference type="Proteomes" id="UP000565745"/>
    </source>
</evidence>
<gene>
    <name evidence="2" type="ORF">GGR93_000557</name>
</gene>
<comment type="caution">
    <text evidence="2">The sequence shown here is derived from an EMBL/GenBank/DDBJ whole genome shotgun (WGS) entry which is preliminary data.</text>
</comment>
<feature type="chain" id="PRO_5031423105" description="DUF3299 domain-containing protein" evidence="1">
    <location>
        <begin position="28"/>
        <end position="167"/>
    </location>
</feature>
<dbReference type="OrthoDB" id="9812956at2"/>
<sequence>MGMTNLNRRSILAALGALSVCPSAALAKDYIDLDWADLVPDGQQVIPPVIQGLIDHDGPALSSQQPASQGVRTDWNGKVVRLPGYVVPIDYSGTGITAFILVPFVGACVHVPPPPANQLVFVTTGVPYEGSGMFEAVNVIGMFGTASTSTQLADIAYALSADHIEPF</sequence>
<dbReference type="EMBL" id="JACIFU010000001">
    <property type="protein sequence ID" value="MBB4172796.1"/>
    <property type="molecule type" value="Genomic_DNA"/>
</dbReference>